<evidence type="ECO:0000313" key="3">
    <source>
        <dbReference type="Proteomes" id="UP000035720"/>
    </source>
</evidence>
<dbReference type="GO" id="GO:0030170">
    <property type="term" value="F:pyridoxal phosphate binding"/>
    <property type="evidence" value="ECO:0007669"/>
    <property type="project" value="InterPro"/>
</dbReference>
<dbReference type="Pfam" id="PF03473">
    <property type="entry name" value="MOSC"/>
    <property type="match status" value="1"/>
</dbReference>
<dbReference type="OrthoDB" id="9793178at2"/>
<dbReference type="AlphaFoldDB" id="A0A077MBE4"/>
<dbReference type="Pfam" id="PF03476">
    <property type="entry name" value="MOSC_N"/>
    <property type="match status" value="1"/>
</dbReference>
<dbReference type="PANTHER" id="PTHR14237:SF19">
    <property type="entry name" value="MITOCHONDRIAL AMIDOXIME REDUCING COMPONENT 1"/>
    <property type="match status" value="1"/>
</dbReference>
<organism evidence="2 3">
    <name type="scientific">Nostocoides jenkinsii Ben 74</name>
    <dbReference type="NCBI Taxonomy" id="1193518"/>
    <lineage>
        <taxon>Bacteria</taxon>
        <taxon>Bacillati</taxon>
        <taxon>Actinomycetota</taxon>
        <taxon>Actinomycetes</taxon>
        <taxon>Micrococcales</taxon>
        <taxon>Intrasporangiaceae</taxon>
        <taxon>Nostocoides</taxon>
    </lineage>
</organism>
<feature type="domain" description="MOSC" evidence="1">
    <location>
        <begin position="126"/>
        <end position="273"/>
    </location>
</feature>
<dbReference type="RefSeq" id="WP_048544644.1">
    <property type="nucleotide sequence ID" value="NZ_HF571038.1"/>
</dbReference>
<dbReference type="GO" id="GO:0003824">
    <property type="term" value="F:catalytic activity"/>
    <property type="evidence" value="ECO:0007669"/>
    <property type="project" value="InterPro"/>
</dbReference>
<evidence type="ECO:0000259" key="1">
    <source>
        <dbReference type="PROSITE" id="PS51340"/>
    </source>
</evidence>
<dbReference type="GO" id="GO:0030151">
    <property type="term" value="F:molybdenum ion binding"/>
    <property type="evidence" value="ECO:0007669"/>
    <property type="project" value="InterPro"/>
</dbReference>
<dbReference type="InterPro" id="IPR011037">
    <property type="entry name" value="Pyrv_Knase-like_insert_dom_sf"/>
</dbReference>
<reference evidence="2 3" key="1">
    <citation type="journal article" date="2013" name="ISME J.">
        <title>A metabolic model for members of the genus Tetrasphaera involved in enhanced biological phosphorus removal.</title>
        <authorList>
            <person name="Kristiansen R."/>
            <person name="Nguyen H.T.T."/>
            <person name="Saunders A.M."/>
            <person name="Nielsen J.L."/>
            <person name="Wimmer R."/>
            <person name="Le V.Q."/>
            <person name="McIlroy S.J."/>
            <person name="Petrovski S."/>
            <person name="Seviour R.J."/>
            <person name="Calteau A."/>
            <person name="Nielsen K.L."/>
            <person name="Nielsen P.H."/>
        </authorList>
    </citation>
    <scope>NUCLEOTIDE SEQUENCE [LARGE SCALE GENOMIC DNA]</scope>
    <source>
        <strain evidence="2 3">Ben 74</strain>
    </source>
</reference>
<sequence>MISLSSIRIHPVKSTAIRSVPGAAVDSLGLVGDRRWMVVDADGECVTARTDRRLFTIVGETHHTVAGLRVPLRLSAPDHETIDVAEPASDAIRVTVFGRAMRAIPADDAAGDWVRAVVGRPDVTLVRVAEPRPLNPTYARAGDATAFADGYPVTLASEASLAQVQRWMTEVSGESGNLPMDRFRPNLVVGGELDPFEEDAWGRVRVGTVTFRVAKGIDRCAMTMLDPATLTTGPEPIRTLSRHRKWDGATWFGIQLIPDDAGSIAVGDHVIPS</sequence>
<dbReference type="InterPro" id="IPR005303">
    <property type="entry name" value="MOCOS_middle"/>
</dbReference>
<protein>
    <recommendedName>
        <fullName evidence="1">MOSC domain-containing protein</fullName>
    </recommendedName>
</protein>
<accession>A0A077MBE4</accession>
<dbReference type="SUPFAM" id="SSF50800">
    <property type="entry name" value="PK beta-barrel domain-like"/>
    <property type="match status" value="1"/>
</dbReference>
<gene>
    <name evidence="2" type="ORF">BN13_150053</name>
</gene>
<dbReference type="STRING" id="1193518.BN13_150053"/>
<dbReference type="PROSITE" id="PS51340">
    <property type="entry name" value="MOSC"/>
    <property type="match status" value="1"/>
</dbReference>
<proteinExistence type="predicted"/>
<dbReference type="EMBL" id="CAJC01000057">
    <property type="protein sequence ID" value="CCI52192.1"/>
    <property type="molecule type" value="Genomic_DNA"/>
</dbReference>
<dbReference type="InterPro" id="IPR005302">
    <property type="entry name" value="MoCF_Sase_C"/>
</dbReference>
<dbReference type="SUPFAM" id="SSF141673">
    <property type="entry name" value="MOSC N-terminal domain-like"/>
    <property type="match status" value="1"/>
</dbReference>
<keyword evidence="3" id="KW-1185">Reference proteome</keyword>
<comment type="caution">
    <text evidence="2">The sequence shown here is derived from an EMBL/GenBank/DDBJ whole genome shotgun (WGS) entry which is preliminary data.</text>
</comment>
<name>A0A077MBE4_9MICO</name>
<dbReference type="Proteomes" id="UP000035720">
    <property type="component" value="Unassembled WGS sequence"/>
</dbReference>
<evidence type="ECO:0000313" key="2">
    <source>
        <dbReference type="EMBL" id="CCI52192.1"/>
    </source>
</evidence>
<dbReference type="PANTHER" id="PTHR14237">
    <property type="entry name" value="MOLYBDOPTERIN COFACTOR SULFURASE MOSC"/>
    <property type="match status" value="1"/>
</dbReference>